<dbReference type="Proteomes" id="UP000695007">
    <property type="component" value="Unplaced"/>
</dbReference>
<comment type="subcellular location">
    <subcellularLocation>
        <location evidence="1">Mitochondrion inner membrane</location>
        <topology evidence="1">Single-pass membrane protein</topology>
    </subcellularLocation>
</comment>
<sequence>MSYIIVTYSIKIGITTLIIYSTITLGVWGDGKQVDEFYLMIQKLLQNNEETKKGLISNLSIMKFKIFNVYNQTVFTTMQSIVDLPVKINNLIKTKLHDSTSELNEKKK</sequence>
<keyword evidence="1" id="KW-0999">Mitochondrion inner membrane</keyword>
<dbReference type="GO" id="GO:0061617">
    <property type="term" value="C:MICOS complex"/>
    <property type="evidence" value="ECO:0007669"/>
    <property type="project" value="UniProtKB-UniRule"/>
</dbReference>
<comment type="similarity">
    <text evidence="1">Belongs to the MICOS complex subunit Mic13 family.</text>
</comment>
<keyword evidence="2" id="KW-1185">Reference proteome</keyword>
<gene>
    <name evidence="3" type="primary">LOC105361146</name>
</gene>
<dbReference type="Pfam" id="PF15884">
    <property type="entry name" value="QIL1"/>
    <property type="match status" value="1"/>
</dbReference>
<reference evidence="3" key="1">
    <citation type="submission" date="2025-08" db="UniProtKB">
        <authorList>
            <consortium name="RefSeq"/>
        </authorList>
    </citation>
    <scope>IDENTIFICATION</scope>
</reference>
<evidence type="ECO:0000313" key="2">
    <source>
        <dbReference type="Proteomes" id="UP000695007"/>
    </source>
</evidence>
<evidence type="ECO:0000256" key="1">
    <source>
        <dbReference type="RuleBase" id="RU363009"/>
    </source>
</evidence>
<dbReference type="KEGG" id="csol:105361146"/>
<proteinExistence type="inferred from homology"/>
<comment type="subunit">
    <text evidence="1">Component of the mitochondrial contact site and cristae organizing system (MICOS) complex.</text>
</comment>
<protein>
    <recommendedName>
        <fullName evidence="1">MICOS complex subunit MIC13</fullName>
    </recommendedName>
</protein>
<dbReference type="AlphaFoldDB" id="A0AAJ6YEG2"/>
<organism evidence="2 3">
    <name type="scientific">Ceratosolen solmsi marchali</name>
    <dbReference type="NCBI Taxonomy" id="326594"/>
    <lineage>
        <taxon>Eukaryota</taxon>
        <taxon>Metazoa</taxon>
        <taxon>Ecdysozoa</taxon>
        <taxon>Arthropoda</taxon>
        <taxon>Hexapoda</taxon>
        <taxon>Insecta</taxon>
        <taxon>Pterygota</taxon>
        <taxon>Neoptera</taxon>
        <taxon>Endopterygota</taxon>
        <taxon>Hymenoptera</taxon>
        <taxon>Apocrita</taxon>
        <taxon>Proctotrupomorpha</taxon>
        <taxon>Chalcidoidea</taxon>
        <taxon>Agaonidae</taxon>
        <taxon>Agaoninae</taxon>
        <taxon>Ceratosolen</taxon>
    </lineage>
</organism>
<name>A0AAJ6YEG2_9HYME</name>
<keyword evidence="1" id="KW-0496">Mitochondrion</keyword>
<keyword evidence="1" id="KW-0472">Membrane</keyword>
<dbReference type="RefSeq" id="XP_011496555.1">
    <property type="nucleotide sequence ID" value="XM_011498253.1"/>
</dbReference>
<dbReference type="InterPro" id="IPR026769">
    <property type="entry name" value="Mic13"/>
</dbReference>
<comment type="function">
    <text evidence="1">Component of the MICOS complex, a large protein complex of the mitochondrial inner membrane that plays crucial roles in the maintenance of crista junctions, inner membrane architecture, and formation of contact sites to the outer membrane.</text>
</comment>
<evidence type="ECO:0000313" key="3">
    <source>
        <dbReference type="RefSeq" id="XP_011496555.1"/>
    </source>
</evidence>
<accession>A0AAJ6YEG2</accession>
<dbReference type="GeneID" id="105361146"/>